<dbReference type="GO" id="GO:0030414">
    <property type="term" value="F:peptidase inhibitor activity"/>
    <property type="evidence" value="ECO:0007669"/>
    <property type="project" value="UniProtKB-KW"/>
</dbReference>
<accession>A0A1B0D7N4</accession>
<dbReference type="EMBL" id="AJVK01027052">
    <property type="status" value="NOT_ANNOTATED_CDS"/>
    <property type="molecule type" value="Genomic_DNA"/>
</dbReference>
<dbReference type="InterPro" id="IPR036084">
    <property type="entry name" value="Ser_inhib-like_sf"/>
</dbReference>
<keyword evidence="1" id="KW-0646">Protease inhibitor</keyword>
<dbReference type="Pfam" id="PF01826">
    <property type="entry name" value="TIL"/>
    <property type="match status" value="1"/>
</dbReference>
<evidence type="ECO:0000256" key="1">
    <source>
        <dbReference type="ARBA" id="ARBA00022690"/>
    </source>
</evidence>
<evidence type="ECO:0000313" key="4">
    <source>
        <dbReference type="Proteomes" id="UP000092462"/>
    </source>
</evidence>
<sequence>MAQFEFLILICSVITVTAFTVNTTNSDAFSARVENATDIWSRAVKYTGIKCGYREEFLNCGSPCELDCTTIGKPCNKNECRPGCFCRPGYIRESPGGKCISQKKCPKATVICWIIFTFCGWCTTVKAWVCHLGPIYNHRHRNTCVDLPIQAGCYCSLGFVRDLKGNCVPDSKCQCGKNEVYKYSSPCNEKCNTGDQDCSQLSYYRGCFCADGYVRIKGKCVPNDNCKCGTNEKYSLSNVCLETCDGNPEICKDIPVEAGCYCASGYRRHTNGKCIPDTKCPCTDPNAEYKQGRTCEYECVPDSECVNQLCFKACYCKDGYKLINGSCLQESECTCEGTNEEYKVSNDCMETCDGNPLSCDGISTEPGCYCASGYRRDTSGNCVPEYECPCADSNAEYKQGRPCEDECEPSEDCPTQECYKACYCKDGYRLIGGKCKSITKCSCSIPNQRYQVLNPCLDSCAPTTACENEPTYYGCFCDDGFKWDPVNEECVDQSTCPCPANAEYKFGKPCDYTCETTSDCSTQECYKDCFCKDGYKMVDGTCQELSSCTCPLPNQRYQVLNPCLDSCAPTTACVNEPTYYGSLGYLRIFQDTDLNKSIPHSHCTRSYQMAGRYH</sequence>
<dbReference type="CDD" id="cd19941">
    <property type="entry name" value="TIL"/>
    <property type="match status" value="1"/>
</dbReference>
<dbReference type="VEuPathDB" id="VectorBase:PPAPM1_006039"/>
<proteinExistence type="predicted"/>
<dbReference type="AlphaFoldDB" id="A0A1B0D7N4"/>
<dbReference type="InterPro" id="IPR051368">
    <property type="entry name" value="SerProtInhib-TIL_Domain"/>
</dbReference>
<keyword evidence="2" id="KW-1015">Disulfide bond</keyword>
<dbReference type="PANTHER" id="PTHR23259:SF70">
    <property type="entry name" value="ACCESSORY GLAND PROTEIN ACP62F-RELATED"/>
    <property type="match status" value="1"/>
</dbReference>
<dbReference type="Gene3D" id="2.10.25.10">
    <property type="entry name" value="Laminin"/>
    <property type="match status" value="5"/>
</dbReference>
<dbReference type="PANTHER" id="PTHR23259">
    <property type="entry name" value="RIDDLE"/>
    <property type="match status" value="1"/>
</dbReference>
<dbReference type="EMBL" id="AJVK01027053">
    <property type="status" value="NOT_ANNOTATED_CDS"/>
    <property type="molecule type" value="Genomic_DNA"/>
</dbReference>
<reference evidence="3" key="1">
    <citation type="submission" date="2022-08" db="UniProtKB">
        <authorList>
            <consortium name="EnsemblMetazoa"/>
        </authorList>
    </citation>
    <scope>IDENTIFICATION</scope>
    <source>
        <strain evidence="3">Israel</strain>
    </source>
</reference>
<dbReference type="EnsemblMetazoa" id="PPAI003557-RA">
    <property type="protein sequence ID" value="PPAI003557-PA"/>
    <property type="gene ID" value="PPAI003557"/>
</dbReference>
<dbReference type="Proteomes" id="UP000092462">
    <property type="component" value="Unassembled WGS sequence"/>
</dbReference>
<organism evidence="3 4">
    <name type="scientific">Phlebotomus papatasi</name>
    <name type="common">Sandfly</name>
    <dbReference type="NCBI Taxonomy" id="29031"/>
    <lineage>
        <taxon>Eukaryota</taxon>
        <taxon>Metazoa</taxon>
        <taxon>Ecdysozoa</taxon>
        <taxon>Arthropoda</taxon>
        <taxon>Hexapoda</taxon>
        <taxon>Insecta</taxon>
        <taxon>Pterygota</taxon>
        <taxon>Neoptera</taxon>
        <taxon>Endopterygota</taxon>
        <taxon>Diptera</taxon>
        <taxon>Nematocera</taxon>
        <taxon>Psychodoidea</taxon>
        <taxon>Psychodidae</taxon>
        <taxon>Phlebotomus</taxon>
        <taxon>Phlebotomus</taxon>
    </lineage>
</organism>
<evidence type="ECO:0000256" key="2">
    <source>
        <dbReference type="ARBA" id="ARBA00023157"/>
    </source>
</evidence>
<name>A0A1B0D7N4_PHLPP</name>
<keyword evidence="4" id="KW-1185">Reference proteome</keyword>
<dbReference type="EMBL" id="AJVK01027050">
    <property type="status" value="NOT_ANNOTATED_CDS"/>
    <property type="molecule type" value="Genomic_DNA"/>
</dbReference>
<dbReference type="VEuPathDB" id="VectorBase:PPAI003557"/>
<dbReference type="SUPFAM" id="SSF57567">
    <property type="entry name" value="Serine protease inhibitors"/>
    <property type="match status" value="5"/>
</dbReference>
<evidence type="ECO:0000313" key="3">
    <source>
        <dbReference type="EnsemblMetazoa" id="PPAI003557-PA"/>
    </source>
</evidence>
<dbReference type="InterPro" id="IPR002919">
    <property type="entry name" value="TIL_dom"/>
</dbReference>
<dbReference type="EMBL" id="AJVK01027051">
    <property type="status" value="NOT_ANNOTATED_CDS"/>
    <property type="molecule type" value="Genomic_DNA"/>
</dbReference>
<protein>
    <submittedName>
        <fullName evidence="3">Uncharacterized protein</fullName>
    </submittedName>
</protein>